<feature type="compositionally biased region" description="Low complexity" evidence="1">
    <location>
        <begin position="181"/>
        <end position="190"/>
    </location>
</feature>
<proteinExistence type="predicted"/>
<accession>A0A4P9VXT4</accession>
<evidence type="ECO:0000313" key="2">
    <source>
        <dbReference type="EMBL" id="RKO84052.1"/>
    </source>
</evidence>
<dbReference type="Proteomes" id="UP000269721">
    <property type="component" value="Unassembled WGS sequence"/>
</dbReference>
<gene>
    <name evidence="2" type="ORF">BDK51DRAFT_40359</name>
</gene>
<feature type="region of interest" description="Disordered" evidence="1">
    <location>
        <begin position="26"/>
        <end position="60"/>
    </location>
</feature>
<name>A0A4P9VXT4_9FUNG</name>
<reference evidence="3" key="1">
    <citation type="journal article" date="2018" name="Nat. Microbiol.">
        <title>Leveraging single-cell genomics to expand the fungal tree of life.</title>
        <authorList>
            <person name="Ahrendt S.R."/>
            <person name="Quandt C.A."/>
            <person name="Ciobanu D."/>
            <person name="Clum A."/>
            <person name="Salamov A."/>
            <person name="Andreopoulos B."/>
            <person name="Cheng J.F."/>
            <person name="Woyke T."/>
            <person name="Pelin A."/>
            <person name="Henrissat B."/>
            <person name="Reynolds N.K."/>
            <person name="Benny G.L."/>
            <person name="Smith M.E."/>
            <person name="James T.Y."/>
            <person name="Grigoriev I.V."/>
        </authorList>
    </citation>
    <scope>NUCLEOTIDE SEQUENCE [LARGE SCALE GENOMIC DNA]</scope>
</reference>
<feature type="region of interest" description="Disordered" evidence="1">
    <location>
        <begin position="164"/>
        <end position="212"/>
    </location>
</feature>
<dbReference type="InterPro" id="IPR036462">
    <property type="entry name" value="Fumarylacetoacetase_N_sf"/>
</dbReference>
<feature type="compositionally biased region" description="Pro residues" evidence="1">
    <location>
        <begin position="191"/>
        <end position="204"/>
    </location>
</feature>
<sequence>MSRGGEDGERRRWVGAFEDLDLVISRLLPGPPQQGEPADAKGQGRWRGAWGDEAESPSLRPSILRLRSSRQPTTSSLRTSPRSAMAAVKSSFVPVPKDSDFSIHNIPFGVISTAENVRARRCRLVLPRGTGGEGGAALLAVGLGRQTVASRNCWTFSSHLGHSNSATISKPSLPRAPPPQSATMPSTSKPSPTPASSPDPPSAPSPKRSSPR</sequence>
<evidence type="ECO:0000313" key="3">
    <source>
        <dbReference type="Proteomes" id="UP000269721"/>
    </source>
</evidence>
<protein>
    <submittedName>
        <fullName evidence="2">Uncharacterized protein</fullName>
    </submittedName>
</protein>
<dbReference type="SUPFAM" id="SSF63433">
    <property type="entry name" value="Fumarylacetoacetate hydrolase, FAH, N-terminal domain"/>
    <property type="match status" value="1"/>
</dbReference>
<dbReference type="EMBL" id="ML000557">
    <property type="protein sequence ID" value="RKO84052.1"/>
    <property type="molecule type" value="Genomic_DNA"/>
</dbReference>
<dbReference type="AlphaFoldDB" id="A0A4P9VXT4"/>
<dbReference type="GO" id="GO:0004334">
    <property type="term" value="F:fumarylacetoacetase activity"/>
    <property type="evidence" value="ECO:0007669"/>
    <property type="project" value="InterPro"/>
</dbReference>
<dbReference type="Gene3D" id="2.30.30.230">
    <property type="entry name" value="Fumarylacetoacetase, N-terminal domain"/>
    <property type="match status" value="1"/>
</dbReference>
<dbReference type="GO" id="GO:0009072">
    <property type="term" value="P:aromatic amino acid metabolic process"/>
    <property type="evidence" value="ECO:0007669"/>
    <property type="project" value="InterPro"/>
</dbReference>
<keyword evidence="3" id="KW-1185">Reference proteome</keyword>
<organism evidence="2 3">
    <name type="scientific">Blyttiomyces helicus</name>
    <dbReference type="NCBI Taxonomy" id="388810"/>
    <lineage>
        <taxon>Eukaryota</taxon>
        <taxon>Fungi</taxon>
        <taxon>Fungi incertae sedis</taxon>
        <taxon>Chytridiomycota</taxon>
        <taxon>Chytridiomycota incertae sedis</taxon>
        <taxon>Chytridiomycetes</taxon>
        <taxon>Chytridiomycetes incertae sedis</taxon>
        <taxon>Blyttiomyces</taxon>
    </lineage>
</organism>
<evidence type="ECO:0000256" key="1">
    <source>
        <dbReference type="SAM" id="MobiDB-lite"/>
    </source>
</evidence>